<evidence type="ECO:0000256" key="11">
    <source>
        <dbReference type="ARBA" id="ARBA00022692"/>
    </source>
</evidence>
<dbReference type="GO" id="GO:0005886">
    <property type="term" value="C:plasma membrane"/>
    <property type="evidence" value="ECO:0007669"/>
    <property type="project" value="UniProtKB-SubCell"/>
</dbReference>
<organism evidence="25 26">
    <name type="scientific">Candidatus Liberibacter ctenarytainae</name>
    <dbReference type="NCBI Taxonomy" id="2020335"/>
    <lineage>
        <taxon>Bacteria</taxon>
        <taxon>Pseudomonadati</taxon>
        <taxon>Pseudomonadota</taxon>
        <taxon>Alphaproteobacteria</taxon>
        <taxon>Hyphomicrobiales</taxon>
        <taxon>Rhizobiaceae</taxon>
        <taxon>Liberibacter</taxon>
    </lineage>
</organism>
<evidence type="ECO:0000256" key="10">
    <source>
        <dbReference type="ARBA" id="ARBA00022679"/>
    </source>
</evidence>
<feature type="transmembrane region" description="Helical" evidence="24">
    <location>
        <begin position="103"/>
        <end position="124"/>
    </location>
</feature>
<evidence type="ECO:0000256" key="21">
    <source>
        <dbReference type="ARBA" id="ARBA00032396"/>
    </source>
</evidence>
<keyword evidence="14" id="KW-0443">Lipid metabolism</keyword>
<comment type="catalytic activity">
    <reaction evidence="1">
        <text>a 1,2-diacyl-sn-glycero-3-phosphate + CTP + H(+) = a CDP-1,2-diacyl-sn-glycerol + diphosphate</text>
        <dbReference type="Rhea" id="RHEA:16229"/>
        <dbReference type="ChEBI" id="CHEBI:15378"/>
        <dbReference type="ChEBI" id="CHEBI:33019"/>
        <dbReference type="ChEBI" id="CHEBI:37563"/>
        <dbReference type="ChEBI" id="CHEBI:58332"/>
        <dbReference type="ChEBI" id="CHEBI:58608"/>
        <dbReference type="EC" id="2.7.7.41"/>
    </reaction>
</comment>
<evidence type="ECO:0000256" key="22">
    <source>
        <dbReference type="ARBA" id="ARBA00032743"/>
    </source>
</evidence>
<reference evidence="25" key="1">
    <citation type="submission" date="2019-02" db="EMBL/GenBank/DDBJ databases">
        <title>A novel Candidatus Liberibacter species associated with the New Zealand native fuchsia psyllid, Ctenarytaina fuchsiae.</title>
        <authorList>
            <person name="Thompson S.M."/>
            <person name="Jorgensen N."/>
            <person name="David C."/>
            <person name="Bulman S.R."/>
            <person name="Smith G.R."/>
        </authorList>
    </citation>
    <scope>NUCLEOTIDE SEQUENCE</scope>
    <source>
        <strain evidence="25">Oxford</strain>
    </source>
</reference>
<evidence type="ECO:0000256" key="12">
    <source>
        <dbReference type="ARBA" id="ARBA00022695"/>
    </source>
</evidence>
<comment type="pathway">
    <text evidence="4">Lipid metabolism.</text>
</comment>
<dbReference type="EC" id="2.7.7.41" evidence="6"/>
<dbReference type="GO" id="GO:0016024">
    <property type="term" value="P:CDP-diacylglycerol biosynthetic process"/>
    <property type="evidence" value="ECO:0007669"/>
    <property type="project" value="TreeGrafter"/>
</dbReference>
<feature type="transmembrane region" description="Helical" evidence="24">
    <location>
        <begin position="130"/>
        <end position="150"/>
    </location>
</feature>
<evidence type="ECO:0000256" key="16">
    <source>
        <dbReference type="ARBA" id="ARBA00023209"/>
    </source>
</evidence>
<proteinExistence type="inferred from homology"/>
<evidence type="ECO:0000256" key="24">
    <source>
        <dbReference type="SAM" id="Phobius"/>
    </source>
</evidence>
<keyword evidence="8" id="KW-1003">Cell membrane</keyword>
<evidence type="ECO:0000256" key="20">
    <source>
        <dbReference type="ARBA" id="ARBA00032253"/>
    </source>
</evidence>
<keyword evidence="13 24" id="KW-1133">Transmembrane helix</keyword>
<evidence type="ECO:0000256" key="7">
    <source>
        <dbReference type="ARBA" id="ARBA00019373"/>
    </source>
</evidence>
<comment type="similarity">
    <text evidence="5">Belongs to the CDS family.</text>
</comment>
<evidence type="ECO:0000313" key="26">
    <source>
        <dbReference type="Proteomes" id="UP000736856"/>
    </source>
</evidence>
<feature type="transmembrane region" description="Helical" evidence="24">
    <location>
        <begin position="171"/>
        <end position="191"/>
    </location>
</feature>
<evidence type="ECO:0000256" key="1">
    <source>
        <dbReference type="ARBA" id="ARBA00001698"/>
    </source>
</evidence>
<evidence type="ECO:0000256" key="6">
    <source>
        <dbReference type="ARBA" id="ARBA00012487"/>
    </source>
</evidence>
<keyword evidence="15 24" id="KW-0472">Membrane</keyword>
<evidence type="ECO:0000313" key="25">
    <source>
        <dbReference type="EMBL" id="MBL0848708.1"/>
    </source>
</evidence>
<gene>
    <name evidence="25" type="ORF">EU981_01200</name>
</gene>
<evidence type="ECO:0000256" key="23">
    <source>
        <dbReference type="ARBA" id="ARBA00033406"/>
    </source>
</evidence>
<dbReference type="PANTHER" id="PTHR46382:SF1">
    <property type="entry name" value="PHOSPHATIDATE CYTIDYLYLTRANSFERASE"/>
    <property type="match status" value="1"/>
</dbReference>
<feature type="transmembrane region" description="Helical" evidence="24">
    <location>
        <begin position="245"/>
        <end position="265"/>
    </location>
</feature>
<keyword evidence="10" id="KW-0808">Transferase</keyword>
<evidence type="ECO:0000256" key="3">
    <source>
        <dbReference type="ARBA" id="ARBA00005119"/>
    </source>
</evidence>
<dbReference type="EMBL" id="SEOL01000001">
    <property type="protein sequence ID" value="MBL0848708.1"/>
    <property type="molecule type" value="Genomic_DNA"/>
</dbReference>
<comment type="pathway">
    <text evidence="3">Phospholipid metabolism; CDP-diacylglycerol biosynthesis; CDP-diacylglycerol from sn-glycerol 3-phosphate: step 3/3.</text>
</comment>
<dbReference type="PROSITE" id="PS51257">
    <property type="entry name" value="PROKAR_LIPOPROTEIN"/>
    <property type="match status" value="1"/>
</dbReference>
<keyword evidence="9" id="KW-0444">Lipid biosynthesis</keyword>
<evidence type="ECO:0000256" key="17">
    <source>
        <dbReference type="ARBA" id="ARBA00023264"/>
    </source>
</evidence>
<evidence type="ECO:0000256" key="4">
    <source>
        <dbReference type="ARBA" id="ARBA00005189"/>
    </source>
</evidence>
<keyword evidence="12" id="KW-0548">Nucleotidyltransferase</keyword>
<dbReference type="Proteomes" id="UP000736856">
    <property type="component" value="Unassembled WGS sequence"/>
</dbReference>
<evidence type="ECO:0000256" key="5">
    <source>
        <dbReference type="ARBA" id="ARBA00010185"/>
    </source>
</evidence>
<evidence type="ECO:0000256" key="14">
    <source>
        <dbReference type="ARBA" id="ARBA00023098"/>
    </source>
</evidence>
<feature type="transmembrane region" description="Helical" evidence="24">
    <location>
        <begin position="60"/>
        <end position="91"/>
    </location>
</feature>
<dbReference type="GO" id="GO:0004605">
    <property type="term" value="F:phosphatidate cytidylyltransferase activity"/>
    <property type="evidence" value="ECO:0007669"/>
    <property type="project" value="UniProtKB-EC"/>
</dbReference>
<evidence type="ECO:0000256" key="9">
    <source>
        <dbReference type="ARBA" id="ARBA00022516"/>
    </source>
</evidence>
<name>A0A937AEP0_9HYPH</name>
<dbReference type="PANTHER" id="PTHR46382">
    <property type="entry name" value="PHOSPHATIDATE CYTIDYLYLTRANSFERASE"/>
    <property type="match status" value="1"/>
</dbReference>
<dbReference type="AlphaFoldDB" id="A0A937AEP0"/>
<evidence type="ECO:0000256" key="8">
    <source>
        <dbReference type="ARBA" id="ARBA00022475"/>
    </source>
</evidence>
<keyword evidence="11 24" id="KW-0812">Transmembrane</keyword>
<evidence type="ECO:0000256" key="15">
    <source>
        <dbReference type="ARBA" id="ARBA00023136"/>
    </source>
</evidence>
<evidence type="ECO:0000256" key="2">
    <source>
        <dbReference type="ARBA" id="ARBA00004651"/>
    </source>
</evidence>
<keyword evidence="16" id="KW-0594">Phospholipid biosynthesis</keyword>
<comment type="subcellular location">
    <subcellularLocation>
        <location evidence="2">Cell membrane</location>
        <topology evidence="2">Multi-pass membrane protein</topology>
    </subcellularLocation>
</comment>
<evidence type="ECO:0000256" key="18">
    <source>
        <dbReference type="ARBA" id="ARBA00029893"/>
    </source>
</evidence>
<feature type="transmembrane region" description="Helical" evidence="24">
    <location>
        <begin position="12"/>
        <end position="45"/>
    </location>
</feature>
<sequence>MSQELKQRVVTGFLIACVFVLASCIGGVLFCLLVLAMGLCIYYEWSNITNSFAISFGEKILGSLVFCFVSYMTIVGFLKEAVILLVLYAAVDLFFSIVKKRSLWNFLGILYSGLPAIAMVSLRGDGVKGFMAIIFVLSVVWSTDVFAYFIGRCVGGPKIAPRISPGKTWSGSIGGFFCSIIVGVSILSYFLSGGLQSAIVLSTIISISCQLGDLFESFVKRCFCVKQSGWFLPGHGGIMDRVDGLVFACLIISIFNIQGIEIFSLDRLLI</sequence>
<accession>A0A937AEP0</accession>
<keyword evidence="17" id="KW-1208">Phospholipid metabolism</keyword>
<dbReference type="Pfam" id="PF01148">
    <property type="entry name" value="CTP_transf_1"/>
    <property type="match status" value="1"/>
</dbReference>
<evidence type="ECO:0000256" key="19">
    <source>
        <dbReference type="ARBA" id="ARBA00031825"/>
    </source>
</evidence>
<comment type="caution">
    <text evidence="25">The sequence shown here is derived from an EMBL/GenBank/DDBJ whole genome shotgun (WGS) entry which is preliminary data.</text>
</comment>
<protein>
    <recommendedName>
        <fullName evidence="7">Phosphatidate cytidylyltransferase</fullName>
        <ecNumber evidence="6">2.7.7.41</ecNumber>
    </recommendedName>
    <alternativeName>
        <fullName evidence="20">CDP-DAG synthase</fullName>
    </alternativeName>
    <alternativeName>
        <fullName evidence="22">CDP-DG synthase</fullName>
    </alternativeName>
    <alternativeName>
        <fullName evidence="18">CDP-diacylglycerol synthase</fullName>
    </alternativeName>
    <alternativeName>
        <fullName evidence="21">CDP-diglyceride pyrophosphorylase</fullName>
    </alternativeName>
    <alternativeName>
        <fullName evidence="23">CDP-diglyceride synthase</fullName>
    </alternativeName>
    <alternativeName>
        <fullName evidence="19">CTP:phosphatidate cytidylyltransferase</fullName>
    </alternativeName>
</protein>
<evidence type="ECO:0000256" key="13">
    <source>
        <dbReference type="ARBA" id="ARBA00022989"/>
    </source>
</evidence>